<feature type="domain" description="Secretion system C-terminal sorting" evidence="1">
    <location>
        <begin position="687"/>
        <end position="756"/>
    </location>
</feature>
<evidence type="ECO:0000259" key="1">
    <source>
        <dbReference type="Pfam" id="PF18962"/>
    </source>
</evidence>
<evidence type="ECO:0000313" key="3">
    <source>
        <dbReference type="Proteomes" id="UP000304900"/>
    </source>
</evidence>
<sequence length="759" mass="84055">MCGKNYFTLLLCSFRVFNNIKSSFKIIFILCICNSSLRAQTEIILNTTGYGFSNDQENGINNEQWEYIKKFAALTYNGQDASVSAVRLHIEWNQYEPTPGNYQRAKIVAAVKALSSLKPGMKFALHFPYQRPGYWNDSYFGSSDVAQTKSGALVRSEIAYTCPSIFSDYAQTRFYAFVDDVLTQIKDYYPQLLYVQMGNSPAEEFAIPFNSGSSGPDPGFFEQKALESWRTKFLPLRFPNQTTATWGTQKVNISTAPQPTDGNYNSDMGRDLHRFAGWGLLKKFEGFYKVVKSHGQSIKVLYFVSDFGTPQGNLSHLHNSTLPLALELADGIYTSDGTTRYDLQKKILALDVLKGTNPDKIAAIEFDPEDLGEETGGTNIDGTIPYEWMPRAYKHGADYVHIAMHYSDGAMNQLSYALALIKSTYVGQNYKAPARTASVPVNIYPKVFTDQNLFQQWNDLAGGNWSVTDNAPKSIKMGDDGYWDNLWDSNNLLPCTFTVQASTSSDKPSAGANTTLSVNCEGGECGDVKYTWNGEGVTNKTGSAIEIQAPSTNGDYVYTVKTNRDGCSAKVATTSLAVGNPLPVTLTSFTATKSEKAALLNWATTTEVNSDRFDVEHSTDGKNWEILGNVKSNGETNQTLSKYSFTDVQPMNGENLYRLKMIDNDGTYAYSRIRSVIFETESLAVAYPNPAINKLTITAGDWSKIDKVQILNLSGTVIYESDNKSGPEINVSNLTPGSYILRLVHTSGSQETQKFVKRG</sequence>
<gene>
    <name evidence="2" type="ORF">FDK13_01770</name>
</gene>
<dbReference type="AlphaFoldDB" id="A0A4U6DB46"/>
<protein>
    <submittedName>
        <fullName evidence="2">T9SS type A sorting domain-containing protein</fullName>
    </submittedName>
</protein>
<keyword evidence="3" id="KW-1185">Reference proteome</keyword>
<name>A0A4U6DB46_9BACT</name>
<dbReference type="InterPro" id="IPR017853">
    <property type="entry name" value="GH"/>
</dbReference>
<dbReference type="InterPro" id="IPR026444">
    <property type="entry name" value="Secre_tail"/>
</dbReference>
<proteinExistence type="predicted"/>
<organism evidence="2 3">
    <name type="scientific">Dyadobacter frigoris</name>
    <dbReference type="NCBI Taxonomy" id="2576211"/>
    <lineage>
        <taxon>Bacteria</taxon>
        <taxon>Pseudomonadati</taxon>
        <taxon>Bacteroidota</taxon>
        <taxon>Cytophagia</taxon>
        <taxon>Cytophagales</taxon>
        <taxon>Spirosomataceae</taxon>
        <taxon>Dyadobacter</taxon>
    </lineage>
</organism>
<dbReference type="Pfam" id="PF18962">
    <property type="entry name" value="Por_Secre_tail"/>
    <property type="match status" value="1"/>
</dbReference>
<dbReference type="NCBIfam" id="TIGR04183">
    <property type="entry name" value="Por_Secre_tail"/>
    <property type="match status" value="1"/>
</dbReference>
<dbReference type="SUPFAM" id="SSF51445">
    <property type="entry name" value="(Trans)glycosidases"/>
    <property type="match status" value="1"/>
</dbReference>
<comment type="caution">
    <text evidence="2">The sequence shown here is derived from an EMBL/GenBank/DDBJ whole genome shotgun (WGS) entry which is preliminary data.</text>
</comment>
<accession>A0A4U6DB46</accession>
<evidence type="ECO:0000313" key="2">
    <source>
        <dbReference type="EMBL" id="TKT93965.1"/>
    </source>
</evidence>
<dbReference type="Proteomes" id="UP000304900">
    <property type="component" value="Unassembled WGS sequence"/>
</dbReference>
<dbReference type="OrthoDB" id="977776at2"/>
<dbReference type="Gene3D" id="3.20.20.80">
    <property type="entry name" value="Glycosidases"/>
    <property type="match status" value="1"/>
</dbReference>
<dbReference type="RefSeq" id="WP_137338255.1">
    <property type="nucleotide sequence ID" value="NZ_BSQH01000001.1"/>
</dbReference>
<dbReference type="EMBL" id="SZVO01000001">
    <property type="protein sequence ID" value="TKT93965.1"/>
    <property type="molecule type" value="Genomic_DNA"/>
</dbReference>
<reference evidence="2 3" key="1">
    <citation type="submission" date="2019-05" db="EMBL/GenBank/DDBJ databases">
        <title>Dyadobacter AR-3-8 sp. nov., isolated from arctic soil.</title>
        <authorList>
            <person name="Chaudhary D.K."/>
        </authorList>
    </citation>
    <scope>NUCLEOTIDE SEQUENCE [LARGE SCALE GENOMIC DNA]</scope>
    <source>
        <strain evidence="2 3">AR-3-8</strain>
    </source>
</reference>